<keyword evidence="4" id="KW-0472">Membrane</keyword>
<gene>
    <name evidence="6" type="ORF">AV274_0496</name>
</gene>
<evidence type="ECO:0000313" key="6">
    <source>
        <dbReference type="EMBL" id="OAO17755.1"/>
    </source>
</evidence>
<accession>A0A196SL15</accession>
<dbReference type="Pfam" id="PF04048">
    <property type="entry name" value="Sec8_N"/>
    <property type="match status" value="1"/>
</dbReference>
<comment type="similarity">
    <text evidence="3">Belongs to the SEC8 family.</text>
</comment>
<keyword evidence="4" id="KW-1133">Transmembrane helix</keyword>
<keyword evidence="3" id="KW-0653">Protein transport</keyword>
<evidence type="ECO:0000313" key="7">
    <source>
        <dbReference type="Proteomes" id="UP000078348"/>
    </source>
</evidence>
<protein>
    <recommendedName>
        <fullName evidence="3">Exocyst complex component Sec8</fullName>
    </recommendedName>
</protein>
<dbReference type="GO" id="GO:0006893">
    <property type="term" value="P:Golgi to plasma membrane transport"/>
    <property type="evidence" value="ECO:0007669"/>
    <property type="project" value="TreeGrafter"/>
</dbReference>
<keyword evidence="1 3" id="KW-0813">Transport</keyword>
<organism evidence="6 7">
    <name type="scientific">Blastocystis sp. subtype 1 (strain ATCC 50177 / NandII)</name>
    <dbReference type="NCBI Taxonomy" id="478820"/>
    <lineage>
        <taxon>Eukaryota</taxon>
        <taxon>Sar</taxon>
        <taxon>Stramenopiles</taxon>
        <taxon>Bigyra</taxon>
        <taxon>Opalozoa</taxon>
        <taxon>Opalinata</taxon>
        <taxon>Blastocystidae</taxon>
        <taxon>Blastocystis</taxon>
    </lineage>
</organism>
<dbReference type="PANTHER" id="PTHR14146">
    <property type="entry name" value="EXOCYST COMPLEX COMPONENT 4"/>
    <property type="match status" value="1"/>
</dbReference>
<keyword evidence="2 3" id="KW-0268">Exocytosis</keyword>
<evidence type="ECO:0000259" key="5">
    <source>
        <dbReference type="Pfam" id="PF04048"/>
    </source>
</evidence>
<reference evidence="6 7" key="1">
    <citation type="submission" date="2016-05" db="EMBL/GenBank/DDBJ databases">
        <title>Nuclear genome of Blastocystis sp. subtype 1 NandII.</title>
        <authorList>
            <person name="Gentekaki E."/>
            <person name="Curtis B."/>
            <person name="Stairs C."/>
            <person name="Eme L."/>
            <person name="Herman E."/>
            <person name="Klimes V."/>
            <person name="Arias M.C."/>
            <person name="Elias M."/>
            <person name="Hilliou F."/>
            <person name="Klute M."/>
            <person name="Malik S.-B."/>
            <person name="Pightling A."/>
            <person name="Rachubinski R."/>
            <person name="Salas D."/>
            <person name="Schlacht A."/>
            <person name="Suga H."/>
            <person name="Archibald J."/>
            <person name="Ball S.G."/>
            <person name="Clark G."/>
            <person name="Dacks J."/>
            <person name="Van Der Giezen M."/>
            <person name="Tsaousis A."/>
            <person name="Roger A."/>
        </authorList>
    </citation>
    <scope>NUCLEOTIDE SEQUENCE [LARGE SCALE GENOMIC DNA]</scope>
    <source>
        <strain evidence="7">ATCC 50177 / NandII</strain>
    </source>
</reference>
<dbReference type="GO" id="GO:0090522">
    <property type="term" value="P:vesicle tethering involved in exocytosis"/>
    <property type="evidence" value="ECO:0007669"/>
    <property type="project" value="UniProtKB-UniRule"/>
</dbReference>
<feature type="transmembrane region" description="Helical" evidence="4">
    <location>
        <begin position="148"/>
        <end position="172"/>
    </location>
</feature>
<dbReference type="AlphaFoldDB" id="A0A196SL15"/>
<evidence type="ECO:0000256" key="2">
    <source>
        <dbReference type="ARBA" id="ARBA00022483"/>
    </source>
</evidence>
<sequence length="1102" mass="124619">MIQYIFHGSKNKMPTRFERLQMPRLTYNSSAMYTDEESLLLLDIQTDCTVEAEGSTTERLFYSVFSATVLFHSEEELAFFLCNSSTPLNTRIPLSTTNCSAFAFSHIRLSLESERLTTFFDANDVLVSDWLGEMTLPYTNRDACSSSFVGLLGTFLSFFLIVGFLFLLLFAYNTKRRPRFVGNGIDVKNIQYISKPFSSGINPYSKKSKEIPVNPEPKQHTPLSYIIDMVDKSQTMAGEAKERAFLQKQMDAIEKCLTPIVQAYYADYNKSLESLTAICDDFRKNQKEVQELVKRVQDVKARLECNRSGIKDLYYEKLLTEYTMKSLKNIEYIRQSPKMIDHFLENGFYIHASNLYNEVATILSDKAISEVPTVMSLQGFWDMKKKDIENALMDRLLSVVYPKEVIEWSSYTDEGYDYFALTEEKEKELVTNGRFSCSKYTAIALIIKAATIIGCNVAAQNRLQSNSVNNINEIVVKNVKKCGERVASAKDPLEKGEAAVESALKSILIACEDVFKTHICCIECFQNSCVASKLNYEENINTQYNTLSVYSSIQIAIQGFIEKFITLPTTSSAASALKLARDKKGQGSLISFSFSASPAWVSSQQSVLNDLSDKKISNDLFAALAEPDPLLLSMITFYVKSFSQKCTILANSSLEKMNAQLATYPHKPGAEAEQDMTALMGLSNFLEEHIEADLVPALHARAVSIVQAATGRPESYLVNEEDGHMLNCVLDICRGFEELQHACLQQQQNYYQVIECLSQLVASACSKFTNLIDEMVRTSFAKKRYDWASNGGKLLLLNNAQYHEALREIPDFPAFEYTVLSAQEQQDEDNAINSDIYSFFVDPPVDKNSLLVNGRVTLLCNLCEGCAGLMKRLLQLKQQQHRNIDVAAPLDLTLYDEVVEKGVQALRGVYDYALQILMYEITGRCFHYIERLTTSFRSVSYNNVPTVVMELMKDMKGFSDIVIKICSPGRVKLLGWQLEFVLSTLLMRCLTHLPVEEVDVSIINTLKQSGVCCSQIMTLLLPLDATIAITRKLNDYFSLALLKKEEIRDYIKKNPTRFTNIEYMNLFKITTANRERDDAAIDWIEDILKASERKSAAAGKRR</sequence>
<evidence type="ECO:0000256" key="1">
    <source>
        <dbReference type="ARBA" id="ARBA00022448"/>
    </source>
</evidence>
<name>A0A196SL15_BLAHN</name>
<feature type="domain" description="Exocyst complex component Sec8 N-terminal" evidence="5">
    <location>
        <begin position="219"/>
        <end position="342"/>
    </location>
</feature>
<evidence type="ECO:0000256" key="3">
    <source>
        <dbReference type="RuleBase" id="RU367079"/>
    </source>
</evidence>
<dbReference type="EMBL" id="LXWW01000018">
    <property type="protein sequence ID" value="OAO17755.1"/>
    <property type="molecule type" value="Genomic_DNA"/>
</dbReference>
<comment type="caution">
    <text evidence="6">The sequence shown here is derived from an EMBL/GenBank/DDBJ whole genome shotgun (WGS) entry which is preliminary data.</text>
</comment>
<dbReference type="Proteomes" id="UP000078348">
    <property type="component" value="Unassembled WGS sequence"/>
</dbReference>
<proteinExistence type="inferred from homology"/>
<comment type="function">
    <text evidence="3">Component of the exocyst complex involved in the docking of exocytic vesicles with fusion sites on the plasma membrane.</text>
</comment>
<dbReference type="GO" id="GO:0015031">
    <property type="term" value="P:protein transport"/>
    <property type="evidence" value="ECO:0007669"/>
    <property type="project" value="UniProtKB-KW"/>
</dbReference>
<dbReference type="GO" id="GO:0006904">
    <property type="term" value="P:vesicle docking involved in exocytosis"/>
    <property type="evidence" value="ECO:0007669"/>
    <property type="project" value="InterPro"/>
</dbReference>
<keyword evidence="7" id="KW-1185">Reference proteome</keyword>
<keyword evidence="4" id="KW-0812">Transmembrane</keyword>
<dbReference type="OrthoDB" id="272977at2759"/>
<dbReference type="PANTHER" id="PTHR14146:SF0">
    <property type="entry name" value="EXOCYST COMPLEX COMPONENT 4"/>
    <property type="match status" value="1"/>
</dbReference>
<dbReference type="STRING" id="478820.A0A196SL15"/>
<evidence type="ECO:0000256" key="4">
    <source>
        <dbReference type="SAM" id="Phobius"/>
    </source>
</evidence>
<dbReference type="InterPro" id="IPR007191">
    <property type="entry name" value="Sec8_exocyst_N"/>
</dbReference>
<dbReference type="InterPro" id="IPR039682">
    <property type="entry name" value="Sec8/EXOC4"/>
</dbReference>
<dbReference type="GO" id="GO:0006612">
    <property type="term" value="P:protein targeting to membrane"/>
    <property type="evidence" value="ECO:0007669"/>
    <property type="project" value="UniProtKB-UniRule"/>
</dbReference>
<dbReference type="GO" id="GO:0000145">
    <property type="term" value="C:exocyst"/>
    <property type="evidence" value="ECO:0007669"/>
    <property type="project" value="UniProtKB-UniRule"/>
</dbReference>